<name>A0AAN3ACS0_BACO1</name>
<accession>A0AAN3ACS0</accession>
<keyword evidence="1" id="KW-1133">Transmembrane helix</keyword>
<comment type="caution">
    <text evidence="2">The sequence shown here is derived from an EMBL/GenBank/DDBJ whole genome shotgun (WGS) entry which is preliminary data.</text>
</comment>
<gene>
    <name evidence="2" type="ORF">BACOVA_00175</name>
</gene>
<keyword evidence="1" id="KW-0812">Transmembrane</keyword>
<reference evidence="2 3" key="1">
    <citation type="submission" date="2007-03" db="EMBL/GenBank/DDBJ databases">
        <authorList>
            <person name="Fulton L."/>
            <person name="Clifton S."/>
            <person name="Fulton B."/>
            <person name="Xu J."/>
            <person name="Minx P."/>
            <person name="Pepin K.H."/>
            <person name="Johnson M."/>
            <person name="Thiruvilangam P."/>
            <person name="Bhonagiri V."/>
            <person name="Nash W.E."/>
            <person name="Mardis E.R."/>
            <person name="Wilson R.K."/>
        </authorList>
    </citation>
    <scope>NUCLEOTIDE SEQUENCE [LARGE SCALE GENOMIC DNA]</scope>
    <source>
        <strain evidence="3">ATCC 8483 / DSM 1896 / JCM 5824 / BCRC 10623 / CCUG 4943 / NCTC 11153</strain>
    </source>
</reference>
<reference evidence="3" key="2">
    <citation type="submission" date="2007-04" db="EMBL/GenBank/DDBJ databases">
        <title>Draft genome sequence of Bacteroides ovatus (ATCC 8483).</title>
        <authorList>
            <person name="Sudarsanam P."/>
            <person name="Ley R."/>
            <person name="Guruge J."/>
            <person name="Turnbaugh P.J."/>
            <person name="Mahowald M."/>
            <person name="Liep D."/>
            <person name="Gordon J."/>
        </authorList>
    </citation>
    <scope>NUCLEOTIDE SEQUENCE [LARGE SCALE GENOMIC DNA]</scope>
    <source>
        <strain evidence="3">ATCC 8483 / DSM 1896 / JCM 5824 / BCRC 10623 / CCUG 4943 / NCTC 11153</strain>
    </source>
</reference>
<proteinExistence type="predicted"/>
<dbReference type="EMBL" id="AAXF02000027">
    <property type="protein sequence ID" value="EDO14126.1"/>
    <property type="molecule type" value="Genomic_DNA"/>
</dbReference>
<organism evidence="2 3">
    <name type="scientific">Bacteroides ovatus (strain ATCC 8483 / DSM 1896 / JCM 5824 / BCRC 10623 / CCUG 4943 / NCTC 11153)</name>
    <dbReference type="NCBI Taxonomy" id="411476"/>
    <lineage>
        <taxon>Bacteria</taxon>
        <taxon>Pseudomonadati</taxon>
        <taxon>Bacteroidota</taxon>
        <taxon>Bacteroidia</taxon>
        <taxon>Bacteroidales</taxon>
        <taxon>Bacteroidaceae</taxon>
        <taxon>Bacteroides</taxon>
    </lineage>
</organism>
<keyword evidence="1" id="KW-0472">Membrane</keyword>
<dbReference type="Proteomes" id="UP000005475">
    <property type="component" value="Unassembled WGS sequence"/>
</dbReference>
<evidence type="ECO:0000256" key="1">
    <source>
        <dbReference type="SAM" id="Phobius"/>
    </source>
</evidence>
<feature type="transmembrane region" description="Helical" evidence="1">
    <location>
        <begin position="12"/>
        <end position="33"/>
    </location>
</feature>
<evidence type="ECO:0000313" key="2">
    <source>
        <dbReference type="EMBL" id="EDO14126.1"/>
    </source>
</evidence>
<protein>
    <submittedName>
        <fullName evidence="2">Uncharacterized protein</fullName>
    </submittedName>
</protein>
<evidence type="ECO:0000313" key="3">
    <source>
        <dbReference type="Proteomes" id="UP000005475"/>
    </source>
</evidence>
<sequence length="40" mass="4808">MGNFLKFVIKKYVYTALWTVNSVWFIENIPMVIGTEFFFL</sequence>
<dbReference type="AlphaFoldDB" id="A0AAN3ACS0"/>